<accession>A0A4S3JFC9</accession>
<dbReference type="VEuPathDB" id="FungiDB:EYZ11_006495"/>
<sequence length="178" mass="20405">MGSPVPQGPPEDTPNAKIVSARAFFHLARRPDHHGFLMASRTGAKYFCVTTTGAVRPEDYNKFLEGSPFYTIEELRQRVPLVYYKALQVFKRRSTLKISLVEGYKLPFTRNYRPTNVQKCKGVNKYIDKELGKCFIRPSASPTAALVFIVRKPNGGLWVYINYRAPNEIMIKNRYLIL</sequence>
<proteinExistence type="predicted"/>
<organism evidence="1 2">
    <name type="scientific">Aspergillus tanneri</name>
    <dbReference type="NCBI Taxonomy" id="1220188"/>
    <lineage>
        <taxon>Eukaryota</taxon>
        <taxon>Fungi</taxon>
        <taxon>Dikarya</taxon>
        <taxon>Ascomycota</taxon>
        <taxon>Pezizomycotina</taxon>
        <taxon>Eurotiomycetes</taxon>
        <taxon>Eurotiomycetidae</taxon>
        <taxon>Eurotiales</taxon>
        <taxon>Aspergillaceae</taxon>
        <taxon>Aspergillus</taxon>
        <taxon>Aspergillus subgen. Circumdati</taxon>
    </lineage>
</organism>
<dbReference type="PANTHER" id="PTHR24559">
    <property type="entry name" value="TRANSPOSON TY3-I GAG-POL POLYPROTEIN"/>
    <property type="match status" value="1"/>
</dbReference>
<evidence type="ECO:0000313" key="1">
    <source>
        <dbReference type="EMBL" id="THC94023.1"/>
    </source>
</evidence>
<dbReference type="InterPro" id="IPR053134">
    <property type="entry name" value="RNA-dir_DNA_polymerase"/>
</dbReference>
<dbReference type="SUPFAM" id="SSF56672">
    <property type="entry name" value="DNA/RNA polymerases"/>
    <property type="match status" value="1"/>
</dbReference>
<protein>
    <submittedName>
        <fullName evidence="1">Uncharacterized protein</fullName>
    </submittedName>
</protein>
<name>A0A4S3JFC9_9EURO</name>
<dbReference type="STRING" id="1220188.A0A4S3JFC9"/>
<dbReference type="PANTHER" id="PTHR24559:SF440">
    <property type="entry name" value="RIBONUCLEASE H"/>
    <property type="match status" value="1"/>
</dbReference>
<evidence type="ECO:0000313" key="2">
    <source>
        <dbReference type="Proteomes" id="UP000308092"/>
    </source>
</evidence>
<dbReference type="Proteomes" id="UP000308092">
    <property type="component" value="Unassembled WGS sequence"/>
</dbReference>
<dbReference type="AlphaFoldDB" id="A0A4S3JFC9"/>
<reference evidence="1 2" key="1">
    <citation type="submission" date="2019-03" db="EMBL/GenBank/DDBJ databases">
        <title>The genome sequence of a newly discovered highly antifungal drug resistant Aspergillus species, Aspergillus tanneri NIH 1004.</title>
        <authorList>
            <person name="Mounaud S."/>
            <person name="Singh I."/>
            <person name="Joardar V."/>
            <person name="Pakala S."/>
            <person name="Pakala S."/>
            <person name="Venepally P."/>
            <person name="Hoover J."/>
            <person name="Nierman W."/>
            <person name="Chung J."/>
            <person name="Losada L."/>
        </authorList>
    </citation>
    <scope>NUCLEOTIDE SEQUENCE [LARGE SCALE GENOMIC DNA]</scope>
    <source>
        <strain evidence="1 2">NIH1004</strain>
    </source>
</reference>
<comment type="caution">
    <text evidence="1">The sequence shown here is derived from an EMBL/GenBank/DDBJ whole genome shotgun (WGS) entry which is preliminary data.</text>
</comment>
<dbReference type="Gene3D" id="3.10.10.10">
    <property type="entry name" value="HIV Type 1 Reverse Transcriptase, subunit A, domain 1"/>
    <property type="match status" value="1"/>
</dbReference>
<dbReference type="EMBL" id="SOSA01000230">
    <property type="protein sequence ID" value="THC94023.1"/>
    <property type="molecule type" value="Genomic_DNA"/>
</dbReference>
<gene>
    <name evidence="1" type="ORF">EYZ11_006495</name>
</gene>
<keyword evidence="2" id="KW-1185">Reference proteome</keyword>
<dbReference type="InterPro" id="IPR043502">
    <property type="entry name" value="DNA/RNA_pol_sf"/>
</dbReference>